<reference evidence="3" key="1">
    <citation type="submission" date="2016-06" db="UniProtKB">
        <authorList>
            <consortium name="WormBaseParasite"/>
        </authorList>
    </citation>
    <scope>IDENTIFICATION</scope>
</reference>
<evidence type="ECO:0000313" key="3">
    <source>
        <dbReference type="WBParaSite" id="SBAD_0000213001-mRNA-1"/>
    </source>
</evidence>
<reference evidence="1 2" key="2">
    <citation type="submission" date="2018-11" db="EMBL/GenBank/DDBJ databases">
        <authorList>
            <consortium name="Pathogen Informatics"/>
        </authorList>
    </citation>
    <scope>NUCLEOTIDE SEQUENCE [LARGE SCALE GENOMIC DNA]</scope>
</reference>
<organism evidence="3">
    <name type="scientific">Soboliphyme baturini</name>
    <dbReference type="NCBI Taxonomy" id="241478"/>
    <lineage>
        <taxon>Eukaryota</taxon>
        <taxon>Metazoa</taxon>
        <taxon>Ecdysozoa</taxon>
        <taxon>Nematoda</taxon>
        <taxon>Enoplea</taxon>
        <taxon>Dorylaimia</taxon>
        <taxon>Dioctophymatida</taxon>
        <taxon>Dioctophymatoidea</taxon>
        <taxon>Soboliphymatidae</taxon>
        <taxon>Soboliphyme</taxon>
    </lineage>
</organism>
<dbReference type="EMBL" id="UZAM01007054">
    <property type="protein sequence ID" value="VDO96275.1"/>
    <property type="molecule type" value="Genomic_DNA"/>
</dbReference>
<sequence length="129" mass="14332">MVSKFLLRVSRAENDSKAAEPLCEVFASITCQVLTIVYQLYGRVVVVVVVVVVDLISSLDSLNEQIEEFQQTHRWPVQQSSNDAALAASIASAHRRCSSSLIDKSDVVFIQNLLMSTRKQCTRMVSANQ</sequence>
<name>A0A183IEI6_9BILA</name>
<keyword evidence="2" id="KW-1185">Reference proteome</keyword>
<protein>
    <submittedName>
        <fullName evidence="1 3">Uncharacterized protein</fullName>
    </submittedName>
</protein>
<dbReference type="Proteomes" id="UP000270296">
    <property type="component" value="Unassembled WGS sequence"/>
</dbReference>
<dbReference type="WBParaSite" id="SBAD_0000213001-mRNA-1">
    <property type="protein sequence ID" value="SBAD_0000213001-mRNA-1"/>
    <property type="gene ID" value="SBAD_0000213001"/>
</dbReference>
<evidence type="ECO:0000313" key="2">
    <source>
        <dbReference type="Proteomes" id="UP000270296"/>
    </source>
</evidence>
<gene>
    <name evidence="1" type="ORF">SBAD_LOCUS2030</name>
</gene>
<dbReference type="AlphaFoldDB" id="A0A183IEI6"/>
<proteinExistence type="predicted"/>
<accession>A0A183IEI6</accession>
<evidence type="ECO:0000313" key="1">
    <source>
        <dbReference type="EMBL" id="VDO96275.1"/>
    </source>
</evidence>